<proteinExistence type="predicted"/>
<evidence type="ECO:0008006" key="3">
    <source>
        <dbReference type="Google" id="ProtNLM"/>
    </source>
</evidence>
<dbReference type="GO" id="GO:0047756">
    <property type="term" value="F:chondroitin 4-sulfotransferase activity"/>
    <property type="evidence" value="ECO:0007669"/>
    <property type="project" value="InterPro"/>
</dbReference>
<reference evidence="2" key="1">
    <citation type="submission" date="2024-02" db="UniProtKB">
        <authorList>
            <consortium name="WormBaseParasite"/>
        </authorList>
    </citation>
    <scope>IDENTIFICATION</scope>
</reference>
<dbReference type="WBParaSite" id="MBELARI_LOCUS5089">
    <property type="protein sequence ID" value="MBELARI_LOCUS5089"/>
    <property type="gene ID" value="MBELARI_LOCUS5089"/>
</dbReference>
<keyword evidence="1" id="KW-1185">Reference proteome</keyword>
<organism evidence="1 2">
    <name type="scientific">Mesorhabditis belari</name>
    <dbReference type="NCBI Taxonomy" id="2138241"/>
    <lineage>
        <taxon>Eukaryota</taxon>
        <taxon>Metazoa</taxon>
        <taxon>Ecdysozoa</taxon>
        <taxon>Nematoda</taxon>
        <taxon>Chromadorea</taxon>
        <taxon>Rhabditida</taxon>
        <taxon>Rhabditina</taxon>
        <taxon>Rhabditomorpha</taxon>
        <taxon>Rhabditoidea</taxon>
        <taxon>Rhabditidae</taxon>
        <taxon>Mesorhabditinae</taxon>
        <taxon>Mesorhabditis</taxon>
    </lineage>
</organism>
<dbReference type="GO" id="GO:1902884">
    <property type="term" value="P:positive regulation of response to oxidative stress"/>
    <property type="evidence" value="ECO:0007669"/>
    <property type="project" value="InterPro"/>
</dbReference>
<dbReference type="Pfam" id="PF03567">
    <property type="entry name" value="Sulfotransfer_2"/>
    <property type="match status" value="1"/>
</dbReference>
<dbReference type="AlphaFoldDB" id="A0AAF3FDZ4"/>
<name>A0AAF3FDZ4_9BILA</name>
<accession>A0AAF3FDZ4</accession>
<sequence length="115" mass="13417">MLLALKRRCVDEKCPILAPLQKFSPAVRISKKREILMCPIEKVMSTKLIGLTCFLEHPESYNWNMSLYANEDYNHRKCDSGHEISELKPYSTFRKVTIVREPLDRFVSGFVHLCL</sequence>
<evidence type="ECO:0000313" key="2">
    <source>
        <dbReference type="WBParaSite" id="MBELARI_LOCUS5089"/>
    </source>
</evidence>
<dbReference type="GO" id="GO:0050650">
    <property type="term" value="P:chondroitin sulfate proteoglycan biosynthetic process"/>
    <property type="evidence" value="ECO:0007669"/>
    <property type="project" value="InterPro"/>
</dbReference>
<dbReference type="PANTHER" id="PTHR22900:SF5">
    <property type="entry name" value="PROTEIN CBG14245"/>
    <property type="match status" value="1"/>
</dbReference>
<dbReference type="Proteomes" id="UP000887575">
    <property type="component" value="Unassembled WGS sequence"/>
</dbReference>
<dbReference type="PANTHER" id="PTHR22900">
    <property type="entry name" value="PROTEIN CBG14245-RELATED"/>
    <property type="match status" value="1"/>
</dbReference>
<dbReference type="InterPro" id="IPR007669">
    <property type="entry name" value="Chst-1-like"/>
</dbReference>
<evidence type="ECO:0000313" key="1">
    <source>
        <dbReference type="Proteomes" id="UP000887575"/>
    </source>
</evidence>
<protein>
    <recommendedName>
        <fullName evidence="3">Sulfotransferase</fullName>
    </recommendedName>
</protein>
<dbReference type="GO" id="GO:0016020">
    <property type="term" value="C:membrane"/>
    <property type="evidence" value="ECO:0007669"/>
    <property type="project" value="InterPro"/>
</dbReference>
<dbReference type="InterPro" id="IPR005331">
    <property type="entry name" value="Sulfotransferase"/>
</dbReference>